<accession>A0A970B7X8</accession>
<dbReference type="RefSeq" id="WP_168149683.1">
    <property type="nucleotide sequence ID" value="NZ_JAAVXB010000014.1"/>
</dbReference>
<dbReference type="InterPro" id="IPR012337">
    <property type="entry name" value="RNaseH-like_sf"/>
</dbReference>
<evidence type="ECO:0000313" key="2">
    <source>
        <dbReference type="EMBL" id="NKF24383.1"/>
    </source>
</evidence>
<evidence type="ECO:0000259" key="1">
    <source>
        <dbReference type="PROSITE" id="PS50994"/>
    </source>
</evidence>
<dbReference type="InterPro" id="IPR001584">
    <property type="entry name" value="Integrase_cat-core"/>
</dbReference>
<gene>
    <name evidence="2" type="ORF">G7Y82_18895</name>
</gene>
<dbReference type="Proteomes" id="UP000653472">
    <property type="component" value="Unassembled WGS sequence"/>
</dbReference>
<proteinExistence type="predicted"/>
<dbReference type="AlphaFoldDB" id="A0A970B7X8"/>
<protein>
    <submittedName>
        <fullName evidence="2">Transposase</fullName>
    </submittedName>
</protein>
<dbReference type="InterPro" id="IPR036397">
    <property type="entry name" value="RNaseH_sf"/>
</dbReference>
<dbReference type="PROSITE" id="PS50994">
    <property type="entry name" value="INTEGRASE"/>
    <property type="match status" value="1"/>
</dbReference>
<keyword evidence="3" id="KW-1185">Reference proteome</keyword>
<dbReference type="SUPFAM" id="SSF53098">
    <property type="entry name" value="Ribonuclease H-like"/>
    <property type="match status" value="1"/>
</dbReference>
<dbReference type="EMBL" id="JAAVXB010000014">
    <property type="protein sequence ID" value="NKF24383.1"/>
    <property type="molecule type" value="Genomic_DNA"/>
</dbReference>
<dbReference type="Gene3D" id="3.30.420.10">
    <property type="entry name" value="Ribonuclease H-like superfamily/Ribonuclease H"/>
    <property type="match status" value="1"/>
</dbReference>
<sequence length="624" mass="69775">MRRTSADPRHAETYQRPLSTRGAKISQQLAAAGQLFEYHGEGVTVLEARGSRALVLIRSIASMVEVEVSALTAVPSPSQNLPHVDPCKLSDGELDRAEALQEALRTAITQNIRGRAELTELGSPLGLKWRQMQRYLYAYLADPTLRALIPASRGRKLGSSVLSQEQLRIISSEIDKAKKTATHVSLSEIERHIKKKCTLEGVKIPSRSSIARRVRLQGVHLKLRRKHGVSVAADKIARYAKTHQVKGVLKEVQIDHTPVDILVVDSNRQYVLGRPWLTLVVDVCSRSVLGFYLSFDAPSIVSVARALAMSTMPKAGLLSALGLSQFSWNAYGVAELYHTDRAKEFRCEAFKAACRFHGINTVLRPIGKKHWGGHVERLIGTIMGGLHLLPGTTFSNAKLRKKYPSEKHAVITAEDLLRVIVCEINQYMHTRHSAIGITPQQAFFDGCKDIDGNVVLPPDIGNPIGFMMDFMPSAAATNTAEGLHWRGHRYFSNFLREVPIGKKITFKVDPQNSGAIYIDYRGEFIRIERQTPATYEDISFECQLRYARNSRSREKDMLNQIDLSLQARDEIVDLAKLEKKKAKRAFRAPLDNLMRETLVAAPPARVLDAIHEEFVRPAPDYLVE</sequence>
<evidence type="ECO:0000313" key="3">
    <source>
        <dbReference type="Proteomes" id="UP000653472"/>
    </source>
</evidence>
<dbReference type="GO" id="GO:0003676">
    <property type="term" value="F:nucleic acid binding"/>
    <property type="evidence" value="ECO:0007669"/>
    <property type="project" value="InterPro"/>
</dbReference>
<name>A0A970B7X8_9GAMM</name>
<comment type="caution">
    <text evidence="2">The sequence shown here is derived from an EMBL/GenBank/DDBJ whole genome shotgun (WGS) entry which is preliminary data.</text>
</comment>
<feature type="domain" description="Integrase catalytic" evidence="1">
    <location>
        <begin position="254"/>
        <end position="447"/>
    </location>
</feature>
<reference evidence="2" key="1">
    <citation type="submission" date="2020-03" db="EMBL/GenBank/DDBJ databases">
        <title>Solimonas marina sp. nov., isolated from deep seawater of the Pacific Ocean.</title>
        <authorList>
            <person name="Liu X."/>
            <person name="Lai Q."/>
            <person name="Sun F."/>
            <person name="Gai Y."/>
            <person name="Li G."/>
            <person name="Shao Z."/>
        </authorList>
    </citation>
    <scope>NUCLEOTIDE SEQUENCE</scope>
    <source>
        <strain evidence="2">C16B3</strain>
    </source>
</reference>
<dbReference type="GO" id="GO:0015074">
    <property type="term" value="P:DNA integration"/>
    <property type="evidence" value="ECO:0007669"/>
    <property type="project" value="InterPro"/>
</dbReference>
<organism evidence="2 3">
    <name type="scientific">Solimonas marina</name>
    <dbReference type="NCBI Taxonomy" id="2714601"/>
    <lineage>
        <taxon>Bacteria</taxon>
        <taxon>Pseudomonadati</taxon>
        <taxon>Pseudomonadota</taxon>
        <taxon>Gammaproteobacteria</taxon>
        <taxon>Nevskiales</taxon>
        <taxon>Nevskiaceae</taxon>
        <taxon>Solimonas</taxon>
    </lineage>
</organism>